<dbReference type="Pfam" id="PF10935">
    <property type="entry name" value="DUF2637"/>
    <property type="match status" value="1"/>
</dbReference>
<organism evidence="2 3">
    <name type="scientific">Pseudonocardia humida</name>
    <dbReference type="NCBI Taxonomy" id="2800819"/>
    <lineage>
        <taxon>Bacteria</taxon>
        <taxon>Bacillati</taxon>
        <taxon>Actinomycetota</taxon>
        <taxon>Actinomycetes</taxon>
        <taxon>Pseudonocardiales</taxon>
        <taxon>Pseudonocardiaceae</taxon>
        <taxon>Pseudonocardia</taxon>
    </lineage>
</organism>
<feature type="transmembrane region" description="Helical" evidence="1">
    <location>
        <begin position="120"/>
        <end position="139"/>
    </location>
</feature>
<reference evidence="2" key="1">
    <citation type="submission" date="2021-04" db="EMBL/GenBank/DDBJ databases">
        <title>Pseudonocardia sp. nov., isolated from sandy soil of mangrove forest.</title>
        <authorList>
            <person name="Zan Z."/>
            <person name="Huang R."/>
            <person name="Liu W."/>
        </authorList>
    </citation>
    <scope>NUCLEOTIDE SEQUENCE</scope>
    <source>
        <strain evidence="2">S2-4</strain>
    </source>
</reference>
<evidence type="ECO:0000313" key="2">
    <source>
        <dbReference type="EMBL" id="MCO1658122.1"/>
    </source>
</evidence>
<evidence type="ECO:0008006" key="4">
    <source>
        <dbReference type="Google" id="ProtNLM"/>
    </source>
</evidence>
<dbReference type="RefSeq" id="WP_252441768.1">
    <property type="nucleotide sequence ID" value="NZ_JAGSOV010000050.1"/>
</dbReference>
<sequence>MTSQHHARQPGRLPRAMLWLPGLVVALGAAIATVHGLYEVAAAAGVPAGIAWLYPLITDGLALVAYTATARLVGPGRRYAWIVVALAAGLSGLAQAVYLANPVASGDAELAVDPVLRFGVGAWPAVAAAIVAHLLYLLAVEHPDAAPTEPEHSSVQPVAPAPELSAAEPWTAVQRSQLPQDVPGRRRSAALNTLEAGPVVVSRAAVSPARDRAAAAAASYVEEHGHVPTVSELERRAQVSRGTAATVLKDLRN</sequence>
<feature type="transmembrane region" description="Helical" evidence="1">
    <location>
        <begin position="50"/>
        <end position="68"/>
    </location>
</feature>
<feature type="transmembrane region" description="Helical" evidence="1">
    <location>
        <begin position="16"/>
        <end position="38"/>
    </location>
</feature>
<dbReference type="InterPro" id="IPR021235">
    <property type="entry name" value="DUF2637"/>
</dbReference>
<keyword evidence="1" id="KW-0472">Membrane</keyword>
<keyword evidence="3" id="KW-1185">Reference proteome</keyword>
<feature type="transmembrane region" description="Helical" evidence="1">
    <location>
        <begin position="80"/>
        <end position="100"/>
    </location>
</feature>
<dbReference type="Proteomes" id="UP001165283">
    <property type="component" value="Unassembled WGS sequence"/>
</dbReference>
<keyword evidence="1" id="KW-0812">Transmembrane</keyword>
<evidence type="ECO:0000313" key="3">
    <source>
        <dbReference type="Proteomes" id="UP001165283"/>
    </source>
</evidence>
<evidence type="ECO:0000256" key="1">
    <source>
        <dbReference type="SAM" id="Phobius"/>
    </source>
</evidence>
<comment type="caution">
    <text evidence="2">The sequence shown here is derived from an EMBL/GenBank/DDBJ whole genome shotgun (WGS) entry which is preliminary data.</text>
</comment>
<keyword evidence="1" id="KW-1133">Transmembrane helix</keyword>
<name>A0ABT1A537_9PSEU</name>
<proteinExistence type="predicted"/>
<accession>A0ABT1A537</accession>
<protein>
    <recommendedName>
        <fullName evidence="4">DUF2637 domain-containing protein</fullName>
    </recommendedName>
</protein>
<gene>
    <name evidence="2" type="ORF">KDL28_23965</name>
</gene>
<dbReference type="EMBL" id="JAGSOV010000050">
    <property type="protein sequence ID" value="MCO1658122.1"/>
    <property type="molecule type" value="Genomic_DNA"/>
</dbReference>